<dbReference type="RefSeq" id="WP_273951376.1">
    <property type="nucleotide sequence ID" value="NZ_JAQSIP010000004.1"/>
</dbReference>
<keyword evidence="4" id="KW-1185">Reference proteome</keyword>
<keyword evidence="2" id="KW-0812">Transmembrane</keyword>
<comment type="caution">
    <text evidence="3">The sequence shown here is derived from an EMBL/GenBank/DDBJ whole genome shotgun (WGS) entry which is preliminary data.</text>
</comment>
<dbReference type="SUPFAM" id="SSF53067">
    <property type="entry name" value="Actin-like ATPase domain"/>
    <property type="match status" value="1"/>
</dbReference>
<name>A0ABT5MY85_9BURK</name>
<feature type="transmembrane region" description="Helical" evidence="2">
    <location>
        <begin position="204"/>
        <end position="222"/>
    </location>
</feature>
<dbReference type="InterPro" id="IPR007813">
    <property type="entry name" value="PilN"/>
</dbReference>
<dbReference type="EMBL" id="JAQSIP010000004">
    <property type="protein sequence ID" value="MDD0839014.1"/>
    <property type="molecule type" value="Genomic_DNA"/>
</dbReference>
<evidence type="ECO:0000256" key="2">
    <source>
        <dbReference type="SAM" id="Phobius"/>
    </source>
</evidence>
<evidence type="ECO:0000256" key="1">
    <source>
        <dbReference type="SAM" id="MobiDB-lite"/>
    </source>
</evidence>
<keyword evidence="2" id="KW-1133">Transmembrane helix</keyword>
<dbReference type="InterPro" id="IPR043129">
    <property type="entry name" value="ATPase_NBD"/>
</dbReference>
<keyword evidence="2" id="KW-0472">Membrane</keyword>
<proteinExistence type="predicted"/>
<dbReference type="Proteomes" id="UP001528673">
    <property type="component" value="Unassembled WGS sequence"/>
</dbReference>
<feature type="region of interest" description="Disordered" evidence="1">
    <location>
        <begin position="356"/>
        <end position="449"/>
    </location>
</feature>
<gene>
    <name evidence="3" type="ORF">PSQ40_10565</name>
</gene>
<accession>A0ABT5MY85</accession>
<protein>
    <submittedName>
        <fullName evidence="3">PilN domain-containing protein</fullName>
    </submittedName>
</protein>
<reference evidence="3 4" key="1">
    <citation type="submission" date="2023-02" db="EMBL/GenBank/DDBJ databases">
        <title>Bacterial whole genomic sequence of Curvibacter sp. HBC61.</title>
        <authorList>
            <person name="Le V."/>
            <person name="Ko S.-R."/>
            <person name="Ahn C.-Y."/>
            <person name="Oh H.-M."/>
        </authorList>
    </citation>
    <scope>NUCLEOTIDE SEQUENCE [LARGE SCALE GENOMIC DNA]</scope>
    <source>
        <strain evidence="3 4">HBC61</strain>
    </source>
</reference>
<evidence type="ECO:0000313" key="4">
    <source>
        <dbReference type="Proteomes" id="UP001528673"/>
    </source>
</evidence>
<feature type="compositionally biased region" description="Low complexity" evidence="1">
    <location>
        <begin position="367"/>
        <end position="398"/>
    </location>
</feature>
<dbReference type="Pfam" id="PF05137">
    <property type="entry name" value="PilN"/>
    <property type="match status" value="1"/>
</dbReference>
<evidence type="ECO:0000313" key="3">
    <source>
        <dbReference type="EMBL" id="MDD0839014.1"/>
    </source>
</evidence>
<organism evidence="3 4">
    <name type="scientific">Curvibacter cyanobacteriorum</name>
    <dbReference type="NCBI Taxonomy" id="3026422"/>
    <lineage>
        <taxon>Bacteria</taxon>
        <taxon>Pseudomonadati</taxon>
        <taxon>Pseudomonadota</taxon>
        <taxon>Betaproteobacteria</taxon>
        <taxon>Burkholderiales</taxon>
        <taxon>Comamonadaceae</taxon>
        <taxon>Curvibacter</taxon>
    </lineage>
</organism>
<sequence>MALNSQDLRLFGLDLRKAGSELRRLWQGAAQHPLLAWLTPALPVHLVRADGSEWLWLDGQAATPWQPSPRKAFLARLLPHDKYLARTLTLPALGEAELSSALALEAQTSSPFATSDLVWGYGVQGRGEQGLRILLVMASRRQVSAFLAASSGSADETAQELWVLEGEEALQAREATAPPRGQPIVLQGYGEAARRQRMALGRTLRVSLLGLALVGVAALAVTPSAQLRLRALDALAQFKEVQSRTVPFLRQREALVQSAEQLNNLGELLRERVEPLRTLDLLTQAMPDDASLLSLQVQGNKITLIGLAPNSALLMQKLGAEPLFKDVKAPTAAVKALGATKESFTIELTLDAKAMRANDPVPPPPVVSAATPAAGTATTAPAPATPSGGTATTAAPAATPAPAPAPVAPVAAAPVAAPAPAPVAPPPPPPPPPAAPAGASPFTVGGGVR</sequence>
<feature type="compositionally biased region" description="Pro residues" evidence="1">
    <location>
        <begin position="417"/>
        <end position="435"/>
    </location>
</feature>